<reference evidence="2" key="1">
    <citation type="submission" date="2020-02" db="EMBL/GenBank/DDBJ databases">
        <authorList>
            <person name="Meier V. D."/>
        </authorList>
    </citation>
    <scope>NUCLEOTIDE SEQUENCE</scope>
    <source>
        <strain evidence="2">AVDCRST_MAG66</strain>
    </source>
</reference>
<sequence>VRGCGGVRSPHGGRPLPEAEAVAGAAGRVRAPAPVRGGRRRGRAHRPAPAGAGRRVLRGRRPRARRRRAAPVRAVRRRPPGVRAPLGPAPDAGAGGL</sequence>
<feature type="compositionally biased region" description="Low complexity" evidence="1">
    <location>
        <begin position="21"/>
        <end position="36"/>
    </location>
</feature>
<feature type="compositionally biased region" description="Low complexity" evidence="1">
    <location>
        <begin position="81"/>
        <end position="97"/>
    </location>
</feature>
<feature type="compositionally biased region" description="Basic residues" evidence="1">
    <location>
        <begin position="37"/>
        <end position="46"/>
    </location>
</feature>
<feature type="non-terminal residue" evidence="2">
    <location>
        <position position="1"/>
    </location>
</feature>
<dbReference type="AlphaFoldDB" id="A0A6J4NX55"/>
<feature type="non-terminal residue" evidence="2">
    <location>
        <position position="97"/>
    </location>
</feature>
<evidence type="ECO:0000256" key="1">
    <source>
        <dbReference type="SAM" id="MobiDB-lite"/>
    </source>
</evidence>
<organism evidence="2">
    <name type="scientific">uncultured Pseudonocardia sp</name>
    <dbReference type="NCBI Taxonomy" id="211455"/>
    <lineage>
        <taxon>Bacteria</taxon>
        <taxon>Bacillati</taxon>
        <taxon>Actinomycetota</taxon>
        <taxon>Actinomycetes</taxon>
        <taxon>Pseudonocardiales</taxon>
        <taxon>Pseudonocardiaceae</taxon>
        <taxon>Pseudonocardia</taxon>
        <taxon>environmental samples</taxon>
    </lineage>
</organism>
<accession>A0A6J4NX55</accession>
<protein>
    <submittedName>
        <fullName evidence="2">YlxP-like protein</fullName>
    </submittedName>
</protein>
<proteinExistence type="predicted"/>
<dbReference type="EMBL" id="CADCUS010000209">
    <property type="protein sequence ID" value="CAA9400297.1"/>
    <property type="molecule type" value="Genomic_DNA"/>
</dbReference>
<feature type="region of interest" description="Disordered" evidence="1">
    <location>
        <begin position="1"/>
        <end position="97"/>
    </location>
</feature>
<evidence type="ECO:0000313" key="2">
    <source>
        <dbReference type="EMBL" id="CAA9400297.1"/>
    </source>
</evidence>
<name>A0A6J4NX55_9PSEU</name>
<feature type="compositionally biased region" description="Basic residues" evidence="1">
    <location>
        <begin position="55"/>
        <end position="80"/>
    </location>
</feature>
<gene>
    <name evidence="2" type="ORF">AVDCRST_MAG66-1422</name>
</gene>